<dbReference type="PANTHER" id="PTHR45879:SF3">
    <property type="entry name" value="CYCLIC AMP RESPONSE ELEMENT-BINDING PROTEIN B"/>
    <property type="match status" value="1"/>
</dbReference>
<evidence type="ECO:0000259" key="9">
    <source>
        <dbReference type="PROSITE" id="PS50953"/>
    </source>
</evidence>
<evidence type="ECO:0000313" key="10">
    <source>
        <dbReference type="EMBL" id="JAB81334.1"/>
    </source>
</evidence>
<dbReference type="InterPro" id="IPR004827">
    <property type="entry name" value="bZIP"/>
</dbReference>
<dbReference type="Pfam" id="PF02173">
    <property type="entry name" value="pKID"/>
    <property type="match status" value="1"/>
</dbReference>
<organism evidence="10">
    <name type="scientific">Ixodes ricinus</name>
    <name type="common">Common tick</name>
    <name type="synonym">Acarus ricinus</name>
    <dbReference type="NCBI Taxonomy" id="34613"/>
    <lineage>
        <taxon>Eukaryota</taxon>
        <taxon>Metazoa</taxon>
        <taxon>Ecdysozoa</taxon>
        <taxon>Arthropoda</taxon>
        <taxon>Chelicerata</taxon>
        <taxon>Arachnida</taxon>
        <taxon>Acari</taxon>
        <taxon>Parasitiformes</taxon>
        <taxon>Ixodida</taxon>
        <taxon>Ixodoidea</taxon>
        <taxon>Ixodidae</taxon>
        <taxon>Ixodinae</taxon>
        <taxon>Ixodes</taxon>
    </lineage>
</organism>
<protein>
    <submittedName>
        <fullName evidence="10">Putative camp response element binding protein</fullName>
    </submittedName>
</protein>
<dbReference type="InterPro" id="IPR046347">
    <property type="entry name" value="bZIP_sf"/>
</dbReference>
<proteinExistence type="evidence at transcript level"/>
<evidence type="ECO:0000259" key="8">
    <source>
        <dbReference type="PROSITE" id="PS50217"/>
    </source>
</evidence>
<name>V5HSP7_IXORI</name>
<dbReference type="Gene3D" id="1.20.5.170">
    <property type="match status" value="1"/>
</dbReference>
<dbReference type="PROSITE" id="PS50953">
    <property type="entry name" value="KID"/>
    <property type="match status" value="1"/>
</dbReference>
<sequence>MEVLMEEGSATVTSAPSISRGGGGGTSTAAPSRSSPAPSTVVAVSSSQGRTNGTVVFASPAQVKQLNVVPSSTTQALAVQQPGGGVSIVHVSIPNQQMHVQSVIQPNQQSVIQAAGGAALQTLGKNVILVNKGSVIHSADGDAGVHPVQLIPAGKLDATGQAAMVTGEDEPKKRRELLARRPSYRRILNELSSTEAQGAVASLTEEAKEEQEDDPDGTITVAGTQYHTAAGLLKGGRRRYGAWDASSLTVVPASAIQLATVTQEGSLQGLQTLTMTNAGSAATAGTIVQYAQGQDGQFFVPVTVSAADLQAYQIRTTGGGGSNQGLTQSVVMAPAASLQSQQSLAEEASRKRELRLLKNRDAAKECRRKKKEYIKCLENRVAVLENQNKALIDELKSLKELYCQKNE</sequence>
<keyword evidence="3" id="KW-0238">DNA-binding</keyword>
<dbReference type="GO" id="GO:0005667">
    <property type="term" value="C:transcription regulator complex"/>
    <property type="evidence" value="ECO:0007669"/>
    <property type="project" value="TreeGrafter"/>
</dbReference>
<dbReference type="PANTHER" id="PTHR45879">
    <property type="entry name" value="CYCLIC AMP RESPONSE ELEMENT-BINDING PROTEIN B"/>
    <property type="match status" value="1"/>
</dbReference>
<dbReference type="AlphaFoldDB" id="V5HSP7"/>
<feature type="region of interest" description="Disordered" evidence="7">
    <location>
        <begin position="1"/>
        <end position="45"/>
    </location>
</feature>
<dbReference type="GO" id="GO:0000981">
    <property type="term" value="F:DNA-binding transcription factor activity, RNA polymerase II-specific"/>
    <property type="evidence" value="ECO:0007669"/>
    <property type="project" value="TreeGrafter"/>
</dbReference>
<dbReference type="InterPro" id="IPR003102">
    <property type="entry name" value="CREB1-like_pKID"/>
</dbReference>
<comment type="subcellular location">
    <subcellularLocation>
        <location evidence="1">Nucleus</location>
    </subcellularLocation>
</comment>
<dbReference type="InterPro" id="IPR001630">
    <property type="entry name" value="Leuzip_CREB"/>
</dbReference>
<dbReference type="SMART" id="SM00338">
    <property type="entry name" value="BRLZ"/>
    <property type="match status" value="1"/>
</dbReference>
<evidence type="ECO:0000256" key="7">
    <source>
        <dbReference type="SAM" id="MobiDB-lite"/>
    </source>
</evidence>
<feature type="domain" description="KID" evidence="9">
    <location>
        <begin position="151"/>
        <end position="210"/>
    </location>
</feature>
<dbReference type="EMBL" id="GANP01003134">
    <property type="protein sequence ID" value="JAB81334.1"/>
    <property type="molecule type" value="mRNA"/>
</dbReference>
<accession>V5HSP7</accession>
<dbReference type="GO" id="GO:0005634">
    <property type="term" value="C:nucleus"/>
    <property type="evidence" value="ECO:0007669"/>
    <property type="project" value="UniProtKB-SubCell"/>
</dbReference>
<evidence type="ECO:0000256" key="4">
    <source>
        <dbReference type="ARBA" id="ARBA00023163"/>
    </source>
</evidence>
<feature type="coiled-coil region" evidence="6">
    <location>
        <begin position="367"/>
        <end position="401"/>
    </location>
</feature>
<dbReference type="CDD" id="cd14690">
    <property type="entry name" value="bZIP_CREB1"/>
    <property type="match status" value="1"/>
</dbReference>
<dbReference type="PROSITE" id="PS50217">
    <property type="entry name" value="BZIP"/>
    <property type="match status" value="1"/>
</dbReference>
<keyword evidence="4" id="KW-0804">Transcription</keyword>
<keyword evidence="2" id="KW-0805">Transcription regulation</keyword>
<evidence type="ECO:0000256" key="6">
    <source>
        <dbReference type="SAM" id="Coils"/>
    </source>
</evidence>
<evidence type="ECO:0000256" key="2">
    <source>
        <dbReference type="ARBA" id="ARBA00023015"/>
    </source>
</evidence>
<dbReference type="PRINTS" id="PR00041">
    <property type="entry name" value="LEUZIPPRCREB"/>
</dbReference>
<feature type="compositionally biased region" description="Low complexity" evidence="7">
    <location>
        <begin position="27"/>
        <end position="45"/>
    </location>
</feature>
<evidence type="ECO:0000256" key="1">
    <source>
        <dbReference type="ARBA" id="ARBA00004123"/>
    </source>
</evidence>
<dbReference type="GO" id="GO:0000978">
    <property type="term" value="F:RNA polymerase II cis-regulatory region sequence-specific DNA binding"/>
    <property type="evidence" value="ECO:0007669"/>
    <property type="project" value="TreeGrafter"/>
</dbReference>
<keyword evidence="5" id="KW-0539">Nucleus</keyword>
<evidence type="ECO:0000256" key="5">
    <source>
        <dbReference type="ARBA" id="ARBA00023242"/>
    </source>
</evidence>
<dbReference type="SUPFAM" id="SSF57959">
    <property type="entry name" value="Leucine zipper domain"/>
    <property type="match status" value="1"/>
</dbReference>
<reference evidence="10" key="1">
    <citation type="journal article" date="2015" name="Sci. Rep.">
        <title>Tissue- and time-dependent transcription in Ixodes ricinus salivary glands and midguts when blood feeding on the vertebrate host.</title>
        <authorList>
            <person name="Kotsyfakis M."/>
            <person name="Schwarz A."/>
            <person name="Erhart J."/>
            <person name="Ribeiro J.M."/>
        </authorList>
    </citation>
    <scope>NUCLEOTIDE SEQUENCE</scope>
    <source>
        <tissue evidence="10">Salivary gland and midgut</tissue>
    </source>
</reference>
<dbReference type="PROSITE" id="PS00036">
    <property type="entry name" value="BZIP_BASIC"/>
    <property type="match status" value="1"/>
</dbReference>
<dbReference type="Pfam" id="PF00170">
    <property type="entry name" value="bZIP_1"/>
    <property type="match status" value="1"/>
</dbReference>
<feature type="domain" description="BZIP" evidence="8">
    <location>
        <begin position="349"/>
        <end position="400"/>
    </location>
</feature>
<dbReference type="FunFam" id="1.20.5.170:FF:000003">
    <property type="entry name" value="cAMP-responsive element modulator isoform X2"/>
    <property type="match status" value="1"/>
</dbReference>
<evidence type="ECO:0000256" key="3">
    <source>
        <dbReference type="ARBA" id="ARBA00023125"/>
    </source>
</evidence>
<keyword evidence="6" id="KW-0175">Coiled coil</keyword>